<evidence type="ECO:0000256" key="1">
    <source>
        <dbReference type="SAM" id="MobiDB-lite"/>
    </source>
</evidence>
<feature type="transmembrane region" description="Helical" evidence="2">
    <location>
        <begin position="133"/>
        <end position="151"/>
    </location>
</feature>
<proteinExistence type="predicted"/>
<reference evidence="4 5" key="1">
    <citation type="submission" date="2019-02" db="EMBL/GenBank/DDBJ databases">
        <title>Deep-cultivation of Planctomycetes and their phenomic and genomic characterization uncovers novel biology.</title>
        <authorList>
            <person name="Wiegand S."/>
            <person name="Jogler M."/>
            <person name="Boedeker C."/>
            <person name="Pinto D."/>
            <person name="Vollmers J."/>
            <person name="Rivas-Marin E."/>
            <person name="Kohn T."/>
            <person name="Peeters S.H."/>
            <person name="Heuer A."/>
            <person name="Rast P."/>
            <person name="Oberbeckmann S."/>
            <person name="Bunk B."/>
            <person name="Jeske O."/>
            <person name="Meyerdierks A."/>
            <person name="Storesund J.E."/>
            <person name="Kallscheuer N."/>
            <person name="Luecker S."/>
            <person name="Lage O.M."/>
            <person name="Pohl T."/>
            <person name="Merkel B.J."/>
            <person name="Hornburger P."/>
            <person name="Mueller R.-W."/>
            <person name="Bruemmer F."/>
            <person name="Labrenz M."/>
            <person name="Spormann A.M."/>
            <person name="Op den Camp H."/>
            <person name="Overmann J."/>
            <person name="Amann R."/>
            <person name="Jetten M.S.M."/>
            <person name="Mascher T."/>
            <person name="Medema M.H."/>
            <person name="Devos D.P."/>
            <person name="Kaster A.-K."/>
            <person name="Ovreas L."/>
            <person name="Rohde M."/>
            <person name="Galperin M.Y."/>
            <person name="Jogler C."/>
        </authorList>
    </citation>
    <scope>NUCLEOTIDE SEQUENCE [LARGE SCALE GENOMIC DNA]</scope>
    <source>
        <strain evidence="4 5">HG15A2</strain>
    </source>
</reference>
<dbReference type="Pfam" id="PF02517">
    <property type="entry name" value="Rce1-like"/>
    <property type="match status" value="1"/>
</dbReference>
<keyword evidence="4" id="KW-0378">Hydrolase</keyword>
<feature type="transmembrane region" description="Helical" evidence="2">
    <location>
        <begin position="106"/>
        <end position="126"/>
    </location>
</feature>
<accession>A0A517MQ17</accession>
<feature type="region of interest" description="Disordered" evidence="1">
    <location>
        <begin position="57"/>
        <end position="86"/>
    </location>
</feature>
<dbReference type="AlphaFoldDB" id="A0A517MQ17"/>
<dbReference type="GO" id="GO:0006508">
    <property type="term" value="P:proteolysis"/>
    <property type="evidence" value="ECO:0007669"/>
    <property type="project" value="UniProtKB-KW"/>
</dbReference>
<dbReference type="OrthoDB" id="9787923at2"/>
<keyword evidence="2" id="KW-0472">Membrane</keyword>
<feature type="domain" description="CAAX prenyl protease 2/Lysostaphin resistance protein A-like" evidence="3">
    <location>
        <begin position="195"/>
        <end position="288"/>
    </location>
</feature>
<evidence type="ECO:0000256" key="2">
    <source>
        <dbReference type="SAM" id="Phobius"/>
    </source>
</evidence>
<dbReference type="InterPro" id="IPR003675">
    <property type="entry name" value="Rce1/LyrA-like_dom"/>
</dbReference>
<gene>
    <name evidence="4" type="ORF">HG15A2_02390</name>
</gene>
<sequence>MSDTLPPETDEDAYEGGEYGNGTPPQRLPEGWLRNWPIATFLLPLVVFMLATQLEPTPPSSPNLVSSDIDSADSTDSAAEMPAEDTLASLPVEEKEQLIPYRYYPVVYTVKIALVIAAMIAVWPGYRTFPFHVSPLAIVVGVVGVVLWIVLCKLDLEVMLLKPIGLGWLVEAGERSAFNPLEQLKDTPLWAFGFLAIRLIGLAIVVPVIEEFFLRGLVMRFVVNDNFDRVPFGYVTPLAIIAGTAVPMLMHPAELLAAFVWFSLITWLMVRTKNIWDCVVAHAVTNLLLGIYVIATGEWYYM</sequence>
<feature type="transmembrane region" description="Helical" evidence="2">
    <location>
        <begin position="255"/>
        <end position="272"/>
    </location>
</feature>
<feature type="compositionally biased region" description="Low complexity" evidence="1">
    <location>
        <begin position="66"/>
        <end position="79"/>
    </location>
</feature>
<dbReference type="KEGG" id="amob:HG15A2_02390"/>
<evidence type="ECO:0000313" key="4">
    <source>
        <dbReference type="EMBL" id="QDS96980.1"/>
    </source>
</evidence>
<feature type="transmembrane region" description="Helical" evidence="2">
    <location>
        <begin position="279"/>
        <end position="301"/>
    </location>
</feature>
<feature type="transmembrane region" description="Helical" evidence="2">
    <location>
        <begin position="189"/>
        <end position="209"/>
    </location>
</feature>
<organism evidence="4 5">
    <name type="scientific">Adhaeretor mobilis</name>
    <dbReference type="NCBI Taxonomy" id="1930276"/>
    <lineage>
        <taxon>Bacteria</taxon>
        <taxon>Pseudomonadati</taxon>
        <taxon>Planctomycetota</taxon>
        <taxon>Planctomycetia</taxon>
        <taxon>Pirellulales</taxon>
        <taxon>Lacipirellulaceae</taxon>
        <taxon>Adhaeretor</taxon>
    </lineage>
</organism>
<dbReference type="GO" id="GO:0080120">
    <property type="term" value="P:CAAX-box protein maturation"/>
    <property type="evidence" value="ECO:0007669"/>
    <property type="project" value="UniProtKB-ARBA"/>
</dbReference>
<dbReference type="EMBL" id="CP036263">
    <property type="protein sequence ID" value="QDS96980.1"/>
    <property type="molecule type" value="Genomic_DNA"/>
</dbReference>
<dbReference type="GO" id="GO:0004175">
    <property type="term" value="F:endopeptidase activity"/>
    <property type="evidence" value="ECO:0007669"/>
    <property type="project" value="UniProtKB-ARBA"/>
</dbReference>
<keyword evidence="5" id="KW-1185">Reference proteome</keyword>
<keyword evidence="2" id="KW-0812">Transmembrane</keyword>
<evidence type="ECO:0000259" key="3">
    <source>
        <dbReference type="Pfam" id="PF02517"/>
    </source>
</evidence>
<protein>
    <submittedName>
        <fullName evidence="4">CAAX amino terminal protease self-immunity</fullName>
    </submittedName>
</protein>
<evidence type="ECO:0000313" key="5">
    <source>
        <dbReference type="Proteomes" id="UP000319852"/>
    </source>
</evidence>
<feature type="transmembrane region" description="Helical" evidence="2">
    <location>
        <begin position="230"/>
        <end position="249"/>
    </location>
</feature>
<keyword evidence="4" id="KW-0645">Protease</keyword>
<dbReference type="Proteomes" id="UP000319852">
    <property type="component" value="Chromosome"/>
</dbReference>
<keyword evidence="2" id="KW-1133">Transmembrane helix</keyword>
<dbReference type="InterPro" id="IPR014346">
    <property type="entry name" value="Prenyl_protease-related"/>
</dbReference>
<feature type="transmembrane region" description="Helical" evidence="2">
    <location>
        <begin position="36"/>
        <end position="54"/>
    </location>
</feature>
<name>A0A517MQ17_9BACT</name>
<dbReference type="RefSeq" id="WP_145056997.1">
    <property type="nucleotide sequence ID" value="NZ_CP036263.1"/>
</dbReference>
<feature type="region of interest" description="Disordered" evidence="1">
    <location>
        <begin position="1"/>
        <end position="26"/>
    </location>
</feature>
<dbReference type="NCBIfam" id="TIGR03008">
    <property type="entry name" value="pepcterm_CAAX"/>
    <property type="match status" value="1"/>
</dbReference>